<dbReference type="GO" id="GO:0005737">
    <property type="term" value="C:cytoplasm"/>
    <property type="evidence" value="ECO:0007669"/>
    <property type="project" value="TreeGrafter"/>
</dbReference>
<dbReference type="Proteomes" id="UP000549394">
    <property type="component" value="Unassembled WGS sequence"/>
</dbReference>
<dbReference type="OrthoDB" id="120976at2759"/>
<protein>
    <submittedName>
        <fullName evidence="1">Uncharacterized protein</fullName>
    </submittedName>
</protein>
<proteinExistence type="predicted"/>
<dbReference type="PANTHER" id="PTHR45690:SF4">
    <property type="entry name" value="NACHT, LRR AND PYD DOMAINS-CONTAINING PROTEIN 10"/>
    <property type="match status" value="1"/>
</dbReference>
<evidence type="ECO:0000313" key="1">
    <source>
        <dbReference type="EMBL" id="CAD5126882.1"/>
    </source>
</evidence>
<evidence type="ECO:0000313" key="2">
    <source>
        <dbReference type="Proteomes" id="UP000549394"/>
    </source>
</evidence>
<dbReference type="Gene3D" id="3.80.10.10">
    <property type="entry name" value="Ribonuclease Inhibitor"/>
    <property type="match status" value="5"/>
</dbReference>
<reference evidence="1 2" key="1">
    <citation type="submission" date="2020-08" db="EMBL/GenBank/DDBJ databases">
        <authorList>
            <person name="Hejnol A."/>
        </authorList>
    </citation>
    <scope>NUCLEOTIDE SEQUENCE [LARGE SCALE GENOMIC DNA]</scope>
</reference>
<dbReference type="Pfam" id="PF13516">
    <property type="entry name" value="LRR_6"/>
    <property type="match status" value="2"/>
</dbReference>
<dbReference type="EMBL" id="CAJFCJ010000098">
    <property type="protein sequence ID" value="CAD5126882.1"/>
    <property type="molecule type" value="Genomic_DNA"/>
</dbReference>
<name>A0A7I8WFF3_9ANNE</name>
<keyword evidence="2" id="KW-1185">Reference proteome</keyword>
<dbReference type="InterPro" id="IPR050637">
    <property type="entry name" value="NLRP_innate_immun_reg"/>
</dbReference>
<dbReference type="SMART" id="SM00368">
    <property type="entry name" value="LRR_RI"/>
    <property type="match status" value="10"/>
</dbReference>
<sequence>MKKLWRIYKYISDVKTLNTEILANYEKEIIRYLLNFTNIHLHTILIKKYDFFKEEKSELNYCGMLTKQLIFNKENIQEFNLNNSLIGDCNGKILLECIKENCKNLSILNLENCGFTSEIGNIIGEAIGQQQNHLQELNLKNNFLKAYIGQCIFENIEQNCSNIMILNVINCGFTSKIGTSFANAIGKQRKLKELYISSNCLNDQIGKNLFFNIKENCTNISALNFDCCGFTSEIGDILGNGIGEQKYLVYLNGSDNEFGNDIGKNIFYNIKKNCSHLLTMNFWNCHFTSKIGNIVGDAIGQQTNIQHVSFYDNELGDDVGKHICLNIRDNCSDILTLSFESCSFTSEIGDVLGAAIGQQKNLRDLGIYENPFGDEVTKNLLTIIRENCKNITLLNIGDCTVTTLTSESITDIINDDNCLEELSIKNIKYEFDCAKDIFLSIENSCKSFYGLCFGNCYFPPELTAIFTASIIKQDRIKELYLWDNQLGNEGWKYVLMNLKNNCPILSTLDLTNCGISSDIGNVLGCALRKKRFMKELFLWDNQLEDDVGKHLFHCIKESHHTITILNIDNCGFTSNIGDILGDAIGQQYGLKELFCCNNHFEDKVGENIFENITKNCRKMTVIDCKNCGFTSKIGNSIGNAIGCQKYLTELHIANNQLGDKVGRNIFHNINNNCEFIKYLRAFNCGFTHQIGRIIGDAIGKQTNLHSIDVSENYFGDVIGKSIFANIRWNCSKLTKFGFGKCGFTSKIDAIIVDAIGQQTNLKSLYFWHNEVGDVIGNRIFQSVQQNCQKLSLFKIQKCRFSFHVGKIVCDAIGQQNDLEVLSICDNDFGDDIGKDLLEKIYKNCHKISCLTMGNCQFTSRIGNILPKAICQQKNLEILDISDNIIEDSIGTELFKSLENSCINLTKLDISNCGFTSEIGIILSDAIGQQTSLTSLIIQDNLLGDTIGKYLFSIIAKNNKKLELLNFSNCDFTTDVGYIMAEAIGSLKNLKILHCQDNKLGNYVGKHIFKQINENCRNIEKLICSNCRFTSTIGDIVGDAIGKQTNIKELSFWLNLLGDDVGKSIFQNIQKYCRNIKVLNFGNCQFTSAIGNIIGDAISEQKDLNYLYIWNNDFGDHLGRYIFENLQANCYNLTHLNVGGCRLTSNMGSIIGEVIGQQYNLQKLVMWENSLGDNVGEEIFNHLKENCKEIVYINCRMCNFTFQIGNCIGEAIGQQKHVKNFNMAENNLEDDVGRNIFENIKENCYDISILKFDNCGFTTDIGNILGDAIGQQHRLRELTFSNNQLGDAVGINLFNKLRENCFNIKIFKFDNCGFTANIGNILGDLIGQQNNLQILHVANNQFGNDVGKCLFQNIKKYCDNIYEIQCNNCGFTSKIGNVVYDAIVYHQQLNYLHIWNNRLMHRIRENLSSNILVRNRLG</sequence>
<gene>
    <name evidence="1" type="ORF">DGYR_LOCUS14099</name>
</gene>
<organism evidence="1 2">
    <name type="scientific">Dimorphilus gyrociliatus</name>
    <dbReference type="NCBI Taxonomy" id="2664684"/>
    <lineage>
        <taxon>Eukaryota</taxon>
        <taxon>Metazoa</taxon>
        <taxon>Spiralia</taxon>
        <taxon>Lophotrochozoa</taxon>
        <taxon>Annelida</taxon>
        <taxon>Polychaeta</taxon>
        <taxon>Polychaeta incertae sedis</taxon>
        <taxon>Dinophilidae</taxon>
        <taxon>Dimorphilus</taxon>
    </lineage>
</organism>
<dbReference type="InterPro" id="IPR001611">
    <property type="entry name" value="Leu-rich_rpt"/>
</dbReference>
<dbReference type="PANTHER" id="PTHR45690">
    <property type="entry name" value="NACHT, LRR AND PYD DOMAINS-CONTAINING PROTEIN 12"/>
    <property type="match status" value="1"/>
</dbReference>
<dbReference type="InterPro" id="IPR032675">
    <property type="entry name" value="LRR_dom_sf"/>
</dbReference>
<dbReference type="SUPFAM" id="SSF52047">
    <property type="entry name" value="RNI-like"/>
    <property type="match status" value="4"/>
</dbReference>
<accession>A0A7I8WFF3</accession>
<comment type="caution">
    <text evidence="1">The sequence shown here is derived from an EMBL/GenBank/DDBJ whole genome shotgun (WGS) entry which is preliminary data.</text>
</comment>